<sequence>MLQNKRGKGIGALLIRESVNAIKNYLNDSSSKLKAILVSTRTDNSAQALYKKALGAEQVAVIKDLYSHDEVIMIANVLS</sequence>
<dbReference type="PROSITE" id="PS51186">
    <property type="entry name" value="GNAT"/>
    <property type="match status" value="1"/>
</dbReference>
<dbReference type="Proteomes" id="UP000054736">
    <property type="component" value="Unassembled WGS sequence"/>
</dbReference>
<organism evidence="2 3">
    <name type="scientific">Legionella drozanskii LLAP-1</name>
    <dbReference type="NCBI Taxonomy" id="1212489"/>
    <lineage>
        <taxon>Bacteria</taxon>
        <taxon>Pseudomonadati</taxon>
        <taxon>Pseudomonadota</taxon>
        <taxon>Gammaproteobacteria</taxon>
        <taxon>Legionellales</taxon>
        <taxon>Legionellaceae</taxon>
        <taxon>Legionella</taxon>
    </lineage>
</organism>
<name>A0A0W0SUW4_9GAMM</name>
<gene>
    <name evidence="2" type="ORF">Ldro_1834</name>
</gene>
<feature type="domain" description="N-acetyltransferase" evidence="1">
    <location>
        <begin position="1"/>
        <end position="78"/>
    </location>
</feature>
<dbReference type="STRING" id="1212489.Ldro_1834"/>
<accession>A0A0W0SUW4</accession>
<evidence type="ECO:0000313" key="2">
    <source>
        <dbReference type="EMBL" id="KTC87162.1"/>
    </source>
</evidence>
<dbReference type="InterPro" id="IPR000182">
    <property type="entry name" value="GNAT_dom"/>
</dbReference>
<dbReference type="Gene3D" id="3.40.630.30">
    <property type="match status" value="1"/>
</dbReference>
<protein>
    <recommendedName>
        <fullName evidence="1">N-acetyltransferase domain-containing protein</fullName>
    </recommendedName>
</protein>
<dbReference type="InterPro" id="IPR016181">
    <property type="entry name" value="Acyl_CoA_acyltransferase"/>
</dbReference>
<dbReference type="EMBL" id="LNXY01000021">
    <property type="protein sequence ID" value="KTC87162.1"/>
    <property type="molecule type" value="Genomic_DNA"/>
</dbReference>
<comment type="caution">
    <text evidence="2">The sequence shown here is derived from an EMBL/GenBank/DDBJ whole genome shotgun (WGS) entry which is preliminary data.</text>
</comment>
<dbReference type="SUPFAM" id="SSF55729">
    <property type="entry name" value="Acyl-CoA N-acyltransferases (Nat)"/>
    <property type="match status" value="1"/>
</dbReference>
<dbReference type="GO" id="GO:0016747">
    <property type="term" value="F:acyltransferase activity, transferring groups other than amino-acyl groups"/>
    <property type="evidence" value="ECO:0007669"/>
    <property type="project" value="InterPro"/>
</dbReference>
<keyword evidence="3" id="KW-1185">Reference proteome</keyword>
<reference evidence="2 3" key="1">
    <citation type="submission" date="2015-11" db="EMBL/GenBank/DDBJ databases">
        <title>Genomic analysis of 38 Legionella species identifies large and diverse effector repertoires.</title>
        <authorList>
            <person name="Burstein D."/>
            <person name="Amaro F."/>
            <person name="Zusman T."/>
            <person name="Lifshitz Z."/>
            <person name="Cohen O."/>
            <person name="Gilbert J.A."/>
            <person name="Pupko T."/>
            <person name="Shuman H.A."/>
            <person name="Segal G."/>
        </authorList>
    </citation>
    <scope>NUCLEOTIDE SEQUENCE [LARGE SCALE GENOMIC DNA]</scope>
    <source>
        <strain evidence="2 3">ATCC 700990</strain>
    </source>
</reference>
<proteinExistence type="predicted"/>
<evidence type="ECO:0000259" key="1">
    <source>
        <dbReference type="PROSITE" id="PS51186"/>
    </source>
</evidence>
<dbReference type="AlphaFoldDB" id="A0A0W0SUW4"/>
<evidence type="ECO:0000313" key="3">
    <source>
        <dbReference type="Proteomes" id="UP000054736"/>
    </source>
</evidence>
<dbReference type="PATRIC" id="fig|1212489.4.peg.1936"/>